<dbReference type="EMBL" id="CCKQ01010653">
    <property type="protein sequence ID" value="CDW82192.1"/>
    <property type="molecule type" value="Genomic_DNA"/>
</dbReference>
<sequence length="723" mass="83019">MSDALLQMIVGQNINMADKSQLKRKGKHRRVCTEGSIRHPSNLKQTPVPTMNQNIQASDATAEDIHKQRVVQLKAKRLKLKREMRKLHVNMTKSQALLDQQAQPKSIIKFIKPSNMDFNGFKANGLGSDGKGILEALSFIKKKTEKKSRALNINDRLNLLDEKQQLLQSNFTMESHPQLQAYHDLPNTYVQIQDQSNANMRSISVQKGIHRNIQSTSNLINLHHSTHSYYKKRTKQPHLLPIITKMLPNTFEKSENQKVDIQINQATQSLFMNTKQNVMSQSPFLQAEQEEQIDHKKSRAQININFEQGLDVSLTQHNNSQQISDRLLEYRYNINPSIQHINKLGLHQTIDARTIDPLQKLQWAENMIFHKQSKSKSNSKNLLPQHNRSSGKSATESKIGNGINNMCLEDVQSVDTLKNNDQKSSTSYSKTSKLNVGFQNFQMMRDILPMKLSFLPQQISKNSAIMQQNEIKLQKNRRTLLQQFVNSSDLKEDSLQLSKSYYFPKQNNQSQFNLKEVNNKTSTVVNDSSLSLHLSNLGSPEANIKYFDFKPRTIQVVNNQQRSPELKTADNFKINKIIKSTFQPLGHQNIDQSPEAHKRTFTNIPKSQQTSNRYKQQSVKSIQYPKYQHRNVNLQSQATQKLISQISHPSSKPARSDGKIRKSADLKLYQLLQKPKSSQKKQQQSIIQIPTVQSNEDNEIEKSINYSSIEPSDLELDDQKQDK</sequence>
<gene>
    <name evidence="2" type="primary">Contig1246.g1375</name>
    <name evidence="2" type="ORF">STYLEM_11221</name>
</gene>
<feature type="compositionally biased region" description="Low complexity" evidence="1">
    <location>
        <begin position="674"/>
        <end position="689"/>
    </location>
</feature>
<feature type="compositionally biased region" description="Polar residues" evidence="1">
    <location>
        <begin position="640"/>
        <end position="650"/>
    </location>
</feature>
<protein>
    <submittedName>
        <fullName evidence="2">Uncharacterized protein</fullName>
    </submittedName>
</protein>
<feature type="compositionally biased region" description="Polar residues" evidence="1">
    <location>
        <begin position="382"/>
        <end position="400"/>
    </location>
</feature>
<feature type="region of interest" description="Disordered" evidence="1">
    <location>
        <begin position="640"/>
        <end position="660"/>
    </location>
</feature>
<proteinExistence type="predicted"/>
<evidence type="ECO:0000313" key="3">
    <source>
        <dbReference type="Proteomes" id="UP000039865"/>
    </source>
</evidence>
<accession>A0A078ALA3</accession>
<organism evidence="2 3">
    <name type="scientific">Stylonychia lemnae</name>
    <name type="common">Ciliate</name>
    <dbReference type="NCBI Taxonomy" id="5949"/>
    <lineage>
        <taxon>Eukaryota</taxon>
        <taxon>Sar</taxon>
        <taxon>Alveolata</taxon>
        <taxon>Ciliophora</taxon>
        <taxon>Intramacronucleata</taxon>
        <taxon>Spirotrichea</taxon>
        <taxon>Stichotrichia</taxon>
        <taxon>Sporadotrichida</taxon>
        <taxon>Oxytrichidae</taxon>
        <taxon>Stylonychinae</taxon>
        <taxon>Stylonychia</taxon>
    </lineage>
</organism>
<reference evidence="2 3" key="1">
    <citation type="submission" date="2014-06" db="EMBL/GenBank/DDBJ databases">
        <authorList>
            <person name="Swart Estienne"/>
        </authorList>
    </citation>
    <scope>NUCLEOTIDE SEQUENCE [LARGE SCALE GENOMIC DNA]</scope>
    <source>
        <strain evidence="2 3">130c</strain>
    </source>
</reference>
<feature type="region of interest" description="Disordered" evidence="1">
    <location>
        <begin position="674"/>
        <end position="723"/>
    </location>
</feature>
<feature type="region of interest" description="Disordered" evidence="1">
    <location>
        <begin position="372"/>
        <end position="400"/>
    </location>
</feature>
<name>A0A078ALA3_STYLE</name>
<dbReference type="AlphaFoldDB" id="A0A078ALA3"/>
<evidence type="ECO:0000256" key="1">
    <source>
        <dbReference type="SAM" id="MobiDB-lite"/>
    </source>
</evidence>
<dbReference type="InParanoid" id="A0A078ALA3"/>
<keyword evidence="3" id="KW-1185">Reference proteome</keyword>
<evidence type="ECO:0000313" key="2">
    <source>
        <dbReference type="EMBL" id="CDW82192.1"/>
    </source>
</evidence>
<dbReference type="Proteomes" id="UP000039865">
    <property type="component" value="Unassembled WGS sequence"/>
</dbReference>